<evidence type="ECO:0000259" key="1">
    <source>
        <dbReference type="PROSITE" id="PS50112"/>
    </source>
</evidence>
<evidence type="ECO:0000259" key="3">
    <source>
        <dbReference type="PROSITE" id="PS50883"/>
    </source>
</evidence>
<dbReference type="InterPro" id="IPR035919">
    <property type="entry name" value="EAL_sf"/>
</dbReference>
<feature type="domain" description="PAS" evidence="1">
    <location>
        <begin position="24"/>
        <end position="93"/>
    </location>
</feature>
<dbReference type="InterPro" id="IPR000014">
    <property type="entry name" value="PAS"/>
</dbReference>
<dbReference type="InterPro" id="IPR043128">
    <property type="entry name" value="Rev_trsase/Diguanyl_cyclase"/>
</dbReference>
<dbReference type="CDD" id="cd01949">
    <property type="entry name" value="GGDEF"/>
    <property type="match status" value="1"/>
</dbReference>
<reference evidence="5 6" key="1">
    <citation type="submission" date="2021-10" db="EMBL/GenBank/DDBJ databases">
        <authorList>
            <person name="Criscuolo A."/>
        </authorList>
    </citation>
    <scope>NUCLEOTIDE SEQUENCE [LARGE SCALE GENOMIC DNA]</scope>
    <source>
        <strain evidence="6">CIP 111883</strain>
    </source>
</reference>
<dbReference type="SMART" id="SM00052">
    <property type="entry name" value="EAL"/>
    <property type="match status" value="1"/>
</dbReference>
<dbReference type="PANTHER" id="PTHR44757:SF2">
    <property type="entry name" value="BIOFILM ARCHITECTURE MAINTENANCE PROTEIN MBAA"/>
    <property type="match status" value="1"/>
</dbReference>
<dbReference type="NCBIfam" id="TIGR00254">
    <property type="entry name" value="GGDEF"/>
    <property type="match status" value="1"/>
</dbReference>
<dbReference type="InterPro" id="IPR013655">
    <property type="entry name" value="PAS_fold_3"/>
</dbReference>
<dbReference type="Proteomes" id="UP000789833">
    <property type="component" value="Unassembled WGS sequence"/>
</dbReference>
<dbReference type="InterPro" id="IPR000160">
    <property type="entry name" value="GGDEF_dom"/>
</dbReference>
<dbReference type="InterPro" id="IPR052155">
    <property type="entry name" value="Biofilm_reg_signaling"/>
</dbReference>
<dbReference type="EMBL" id="CAKJTJ010000040">
    <property type="protein sequence ID" value="CAG9623256.1"/>
    <property type="molecule type" value="Genomic_DNA"/>
</dbReference>
<organism evidence="5 6">
    <name type="scientific">Sutcliffiella rhizosphaerae</name>
    <dbReference type="NCBI Taxonomy" id="2880967"/>
    <lineage>
        <taxon>Bacteria</taxon>
        <taxon>Bacillati</taxon>
        <taxon>Bacillota</taxon>
        <taxon>Bacilli</taxon>
        <taxon>Bacillales</taxon>
        <taxon>Bacillaceae</taxon>
        <taxon>Sutcliffiella</taxon>
    </lineage>
</organism>
<dbReference type="CDD" id="cd00130">
    <property type="entry name" value="PAS"/>
    <property type="match status" value="2"/>
</dbReference>
<evidence type="ECO:0000259" key="2">
    <source>
        <dbReference type="PROSITE" id="PS50113"/>
    </source>
</evidence>
<dbReference type="InterPro" id="IPR013767">
    <property type="entry name" value="PAS_fold"/>
</dbReference>
<dbReference type="CDD" id="cd01948">
    <property type="entry name" value="EAL"/>
    <property type="match status" value="1"/>
</dbReference>
<feature type="domain" description="PAC" evidence="2">
    <location>
        <begin position="217"/>
        <end position="269"/>
    </location>
</feature>
<accession>A0ABN8AGL6</accession>
<dbReference type="SUPFAM" id="SSF55073">
    <property type="entry name" value="Nucleotide cyclase"/>
    <property type="match status" value="1"/>
</dbReference>
<dbReference type="Pfam" id="PF00989">
    <property type="entry name" value="PAS"/>
    <property type="match status" value="1"/>
</dbReference>
<dbReference type="InterPro" id="IPR009875">
    <property type="entry name" value="PilZ_domain"/>
</dbReference>
<dbReference type="PROSITE" id="PS50887">
    <property type="entry name" value="GGDEF"/>
    <property type="match status" value="1"/>
</dbReference>
<dbReference type="PROSITE" id="PS50113">
    <property type="entry name" value="PAC"/>
    <property type="match status" value="1"/>
</dbReference>
<evidence type="ECO:0000259" key="4">
    <source>
        <dbReference type="PROSITE" id="PS50887"/>
    </source>
</evidence>
<dbReference type="RefSeq" id="WP_230504532.1">
    <property type="nucleotide sequence ID" value="NZ_CAKJTJ010000040.1"/>
</dbReference>
<sequence length="846" mass="97637">METLNNWGKQQNSHESSYKTHLHQDELFHSIFHHHPHAVLFLNAQGDIVRRNKQATILFGYKAADISGEFLKFIPPNSHKDVLEIYGKSLHGLTQHFETKIIHKNKCIINVRITSVPIIEETKVIGTYLIIQESENGTEEKIEAESKTIYDSLDLGIWSYSLETKSYLYFSDGVERITGYSLIQLYSQDFEWSNLIVEEDLERFHHHLSIAFEGQEVVQEYCIQLPSNILRWVRMQVIPLKNDEDNVLSVHGVITDITDYKQLLEKVNHFAYHDYLTGLPNRRLLNKAMEELITKHVDSGTEFAVLYINLDRFKYTNDTLGHSVGDALLQAVAGRLGTYKMQGHFVSRASGDEFILLYHGKNLLTRIKDIAKELIETLREPFYVEDYELFLTACVGVSVFPIDGEHGNTLLKNANIALYRAKELGKNYFEIFTPSISVKTYQQFTLERDMHKAIKEEQFEVYFQPKVHRDTYEIVGAEALIRWNHPVWGMVSPGEFIPLAEESGIINEIGDYVMEKVLKQLGSWKRQGMPLVPISINVAPQRFLRKNYFNMVKQTIINYEVNPNLLELEITESSFLHNSEVVLKMVQELRKLGVKVALDDFGTGYSSMTRLTELEIDILKVDRSFVKDVESNRKKAVILESLIIIAKELKMEVVVEGVETEAQLKFMQEKKCDIIQGYIFSKPVPAWQFTEMLETRKLSPKTQTENGTEVDNRKYFRIELPYSIKGELTIKRMKDYEVNLGSTAIVIENIGPGGLRFCSRMQFPVQDELILSVSFQLLGITKTLECKVVWKSELEECYFQYGVEFILTKNERADVNKLLNHTAIELRDSHYLPNSNMIKETGEAFL</sequence>
<evidence type="ECO:0008006" key="7">
    <source>
        <dbReference type="Google" id="ProtNLM"/>
    </source>
</evidence>
<dbReference type="Pfam" id="PF00990">
    <property type="entry name" value="GGDEF"/>
    <property type="match status" value="1"/>
</dbReference>
<feature type="domain" description="PAS" evidence="1">
    <location>
        <begin position="142"/>
        <end position="215"/>
    </location>
</feature>
<gene>
    <name evidence="5" type="ORF">BACCIP111883_04052</name>
</gene>
<dbReference type="Pfam" id="PF00563">
    <property type="entry name" value="EAL"/>
    <property type="match status" value="1"/>
</dbReference>
<dbReference type="NCBIfam" id="TIGR00229">
    <property type="entry name" value="sensory_box"/>
    <property type="match status" value="2"/>
</dbReference>
<dbReference type="SUPFAM" id="SSF141868">
    <property type="entry name" value="EAL domain-like"/>
    <property type="match status" value="1"/>
</dbReference>
<dbReference type="Pfam" id="PF08447">
    <property type="entry name" value="PAS_3"/>
    <property type="match status" value="1"/>
</dbReference>
<dbReference type="PANTHER" id="PTHR44757">
    <property type="entry name" value="DIGUANYLATE CYCLASE DGCP"/>
    <property type="match status" value="1"/>
</dbReference>
<feature type="domain" description="GGDEF" evidence="4">
    <location>
        <begin position="301"/>
        <end position="434"/>
    </location>
</feature>
<dbReference type="InterPro" id="IPR000700">
    <property type="entry name" value="PAS-assoc_C"/>
</dbReference>
<dbReference type="SUPFAM" id="SSF55785">
    <property type="entry name" value="PYP-like sensor domain (PAS domain)"/>
    <property type="match status" value="2"/>
</dbReference>
<dbReference type="PROSITE" id="PS50883">
    <property type="entry name" value="EAL"/>
    <property type="match status" value="1"/>
</dbReference>
<dbReference type="Gene3D" id="3.30.70.270">
    <property type="match status" value="1"/>
</dbReference>
<dbReference type="PROSITE" id="PS50112">
    <property type="entry name" value="PAS"/>
    <property type="match status" value="2"/>
</dbReference>
<dbReference type="InterPro" id="IPR029787">
    <property type="entry name" value="Nucleotide_cyclase"/>
</dbReference>
<dbReference type="Gene3D" id="3.30.450.20">
    <property type="entry name" value="PAS domain"/>
    <property type="match status" value="2"/>
</dbReference>
<keyword evidence="6" id="KW-1185">Reference proteome</keyword>
<dbReference type="SMART" id="SM00091">
    <property type="entry name" value="PAS"/>
    <property type="match status" value="2"/>
</dbReference>
<dbReference type="Gene3D" id="3.20.20.450">
    <property type="entry name" value="EAL domain"/>
    <property type="match status" value="1"/>
</dbReference>
<evidence type="ECO:0000313" key="5">
    <source>
        <dbReference type="EMBL" id="CAG9623256.1"/>
    </source>
</evidence>
<dbReference type="InterPro" id="IPR001633">
    <property type="entry name" value="EAL_dom"/>
</dbReference>
<dbReference type="Pfam" id="PF07238">
    <property type="entry name" value="PilZ"/>
    <property type="match status" value="1"/>
</dbReference>
<comment type="caution">
    <text evidence="5">The sequence shown here is derived from an EMBL/GenBank/DDBJ whole genome shotgun (WGS) entry which is preliminary data.</text>
</comment>
<evidence type="ECO:0000313" key="6">
    <source>
        <dbReference type="Proteomes" id="UP000789833"/>
    </source>
</evidence>
<dbReference type="SMART" id="SM00267">
    <property type="entry name" value="GGDEF"/>
    <property type="match status" value="1"/>
</dbReference>
<name>A0ABN8AGL6_9BACI</name>
<feature type="domain" description="EAL" evidence="3">
    <location>
        <begin position="443"/>
        <end position="697"/>
    </location>
</feature>
<protein>
    <recommendedName>
        <fullName evidence="7">EAL domain-containing protein</fullName>
    </recommendedName>
</protein>
<proteinExistence type="predicted"/>
<dbReference type="InterPro" id="IPR035965">
    <property type="entry name" value="PAS-like_dom_sf"/>
</dbReference>